<keyword evidence="3" id="KW-0732">Signal</keyword>
<keyword evidence="2" id="KW-0325">Glycoprotein</keyword>
<dbReference type="SMART" id="SM00409">
    <property type="entry name" value="IG"/>
    <property type="match status" value="5"/>
</dbReference>
<dbReference type="SMART" id="SM00406">
    <property type="entry name" value="IGv"/>
    <property type="match status" value="4"/>
</dbReference>
<evidence type="ECO:0000256" key="2">
    <source>
        <dbReference type="ARBA" id="ARBA00023180"/>
    </source>
</evidence>
<organism evidence="5 6">
    <name type="scientific">Erinaceus europaeus</name>
    <name type="common">Western European hedgehog</name>
    <dbReference type="NCBI Taxonomy" id="9365"/>
    <lineage>
        <taxon>Eukaryota</taxon>
        <taxon>Metazoa</taxon>
        <taxon>Chordata</taxon>
        <taxon>Craniata</taxon>
        <taxon>Vertebrata</taxon>
        <taxon>Euteleostomi</taxon>
        <taxon>Mammalia</taxon>
        <taxon>Eutheria</taxon>
        <taxon>Laurasiatheria</taxon>
        <taxon>Eulipotyphla</taxon>
        <taxon>Erinaceidae</taxon>
        <taxon>Erinaceinae</taxon>
        <taxon>Erinaceus</taxon>
    </lineage>
</organism>
<evidence type="ECO:0000313" key="5">
    <source>
        <dbReference type="Proteomes" id="UP001652624"/>
    </source>
</evidence>
<feature type="signal peptide" evidence="3">
    <location>
        <begin position="1"/>
        <end position="28"/>
    </location>
</feature>
<sequence>MPVPASPPHPPLPSLLLPMLLGLMGTSGDEIQVNQPQSSVSANAGGVITLACNMSALTPEGPVLWFKDTGTQRHLIYKFDGSHFPRITPVEDTDANQTDYSIRISDVSLEDVGTYYCVKLIIGHPDMEYISGPGTYVSVNGTTDDTFRVQQAEMLKTVSTGEAVTLSCHVPDSLPKGPVLWFKGTGANRELIYSFKGGIFPRVDKIGNSAEDDNTDFSIRISEISLTDAGTYYCVKFKEGKPDIEYQSGQGTQVLVTEASNEEHLVNQIESVVSVNIGDTLPLSCNVSALSPAGTVVWFKELGPKKQLIYSFNGSRHYFPRVTQMQKKNKASQTNYSILISDVMPEDAGTYYCVKLRKGYPDNFMSGTGTYVYVNGTANKMFQVQQAEISQTVSTGETITLSCSVPNSFPKGPVMWFKGMGANRELIYSFKGGLFPRVNKIGNSTEDDNTDFSIRISKISLEDSGTYYCVKFKEGHPEREYQSGPGTHVSVIAPPSLPVVIGPLERALIGQTVNFTCISYGFFPKNITLKWFKNGKELSSLQTQVVQLNNSHAYKISSTAEIVLNLQDFYSYISCDVNHLGLHYPLQENVELSKTVIVPPTMSIFEHPMTNNKINVTCKAEKFYPQAVQMTWLKNGNVSQTDKTLMPTKMKDGLYTVQSSILVNRTGHKEDTMLTCQVEQDEYTTQKILFVSSLLDESK</sequence>
<dbReference type="InterPro" id="IPR051755">
    <property type="entry name" value="Ig-like_CS_Receptor"/>
</dbReference>
<feature type="domain" description="Ig-like" evidence="4">
    <location>
        <begin position="600"/>
        <end position="692"/>
    </location>
</feature>
<dbReference type="InterPro" id="IPR013783">
    <property type="entry name" value="Ig-like_fold"/>
</dbReference>
<dbReference type="InterPro" id="IPR036179">
    <property type="entry name" value="Ig-like_dom_sf"/>
</dbReference>
<dbReference type="SUPFAM" id="SSF48726">
    <property type="entry name" value="Immunoglobulin"/>
    <property type="match status" value="6"/>
</dbReference>
<feature type="domain" description="Ig-like" evidence="4">
    <location>
        <begin position="242"/>
        <end position="353"/>
    </location>
</feature>
<evidence type="ECO:0000256" key="1">
    <source>
        <dbReference type="ARBA" id="ARBA00023157"/>
    </source>
</evidence>
<evidence type="ECO:0000256" key="3">
    <source>
        <dbReference type="SAM" id="SignalP"/>
    </source>
</evidence>
<dbReference type="InterPro" id="IPR013106">
    <property type="entry name" value="Ig_V-set"/>
</dbReference>
<dbReference type="InterPro" id="IPR003598">
    <property type="entry name" value="Ig_sub2"/>
</dbReference>
<evidence type="ECO:0000313" key="6">
    <source>
        <dbReference type="RefSeq" id="XP_060043594.1"/>
    </source>
</evidence>
<dbReference type="InterPro" id="IPR007110">
    <property type="entry name" value="Ig-like_dom"/>
</dbReference>
<feature type="domain" description="Ig-like" evidence="4">
    <location>
        <begin position="133"/>
        <end position="234"/>
    </location>
</feature>
<keyword evidence="5" id="KW-1185">Reference proteome</keyword>
<feature type="domain" description="Ig-like" evidence="4">
    <location>
        <begin position="18"/>
        <end position="117"/>
    </location>
</feature>
<dbReference type="Proteomes" id="UP001652624">
    <property type="component" value="Chromosome 1"/>
</dbReference>
<dbReference type="PROSITE" id="PS50835">
    <property type="entry name" value="IG_LIKE"/>
    <property type="match status" value="6"/>
</dbReference>
<dbReference type="Gene3D" id="2.60.40.10">
    <property type="entry name" value="Immunoglobulins"/>
    <property type="match status" value="6"/>
</dbReference>
<reference evidence="6" key="2">
    <citation type="submission" date="2025-08" db="UniProtKB">
        <authorList>
            <consortium name="RefSeq"/>
        </authorList>
    </citation>
    <scope>IDENTIFICATION</scope>
</reference>
<accession>A0ABM3X442</accession>
<dbReference type="PANTHER" id="PTHR19971">
    <property type="entry name" value="SIGNAL-REGULATORY PROTEIN BETA"/>
    <property type="match status" value="1"/>
</dbReference>
<proteinExistence type="predicted"/>
<reference evidence="5" key="1">
    <citation type="submission" date="2025-05" db="UniProtKB">
        <authorList>
            <consortium name="RefSeq"/>
        </authorList>
    </citation>
    <scope>NUCLEOTIDE SEQUENCE [LARGE SCALE GENOMIC DNA]</scope>
</reference>
<dbReference type="SMART" id="SM00407">
    <property type="entry name" value="IGc1"/>
    <property type="match status" value="2"/>
</dbReference>
<keyword evidence="1" id="KW-1015">Disulfide bond</keyword>
<feature type="chain" id="PRO_5045979164" evidence="3">
    <location>
        <begin position="29"/>
        <end position="699"/>
    </location>
</feature>
<dbReference type="RefSeq" id="XP_060043594.1">
    <property type="nucleotide sequence ID" value="XM_060187611.1"/>
</dbReference>
<dbReference type="SMART" id="SM00408">
    <property type="entry name" value="IGc2"/>
    <property type="match status" value="4"/>
</dbReference>
<protein>
    <submittedName>
        <fullName evidence="6">MAM domain-containing glycosylphosphatidylinositol anchor protein 2-like isoform X1</fullName>
    </submittedName>
</protein>
<evidence type="ECO:0000259" key="4">
    <source>
        <dbReference type="PROSITE" id="PS50835"/>
    </source>
</evidence>
<feature type="domain" description="Ig-like" evidence="4">
    <location>
        <begin position="495"/>
        <end position="593"/>
    </location>
</feature>
<name>A0ABM3X442_ERIEU</name>
<feature type="domain" description="Ig-like" evidence="4">
    <location>
        <begin position="382"/>
        <end position="469"/>
    </location>
</feature>
<dbReference type="Pfam" id="PF07686">
    <property type="entry name" value="V-set"/>
    <property type="match status" value="4"/>
</dbReference>
<gene>
    <name evidence="6" type="primary">LOC132537510</name>
</gene>
<dbReference type="GeneID" id="132537510"/>
<dbReference type="InterPro" id="IPR003597">
    <property type="entry name" value="Ig_C1-set"/>
</dbReference>
<dbReference type="Pfam" id="PF07654">
    <property type="entry name" value="C1-set"/>
    <property type="match status" value="2"/>
</dbReference>
<dbReference type="InterPro" id="IPR003599">
    <property type="entry name" value="Ig_sub"/>
</dbReference>